<evidence type="ECO:0008006" key="3">
    <source>
        <dbReference type="Google" id="ProtNLM"/>
    </source>
</evidence>
<sequence>MSGLSRLTAVGAVFGVVATLAAGCNGLGGGPSDDGDSVARTDPYVIVSLWKGCDVLDDLNPIQQFLGVESVNEYGLMDSDPSLAERPSCQGQFIMPAFLLNEGTESEKQWAGNASLSVSITPKKTDDEASTDYQSMIDQLHGSGSEMQDAQEGELAGDWDESYLLAGDGGTNYNIYAFARHENWWIRAIINVSPDPGRDEYERRPEAYPGSSADEMAAYQFTMPELVDWVTNQYFPDTEAALVTRIADDACAKDPAVC</sequence>
<evidence type="ECO:0000313" key="1">
    <source>
        <dbReference type="EMBL" id="TQL75873.1"/>
    </source>
</evidence>
<dbReference type="EMBL" id="VFOW01000001">
    <property type="protein sequence ID" value="TQL75873.1"/>
    <property type="molecule type" value="Genomic_DNA"/>
</dbReference>
<keyword evidence="2" id="KW-1185">Reference proteome</keyword>
<dbReference type="OrthoDB" id="5185225at2"/>
<dbReference type="InParanoid" id="A0A543ATH5"/>
<organism evidence="1 2">
    <name type="scientific">Stackebrandtia endophytica</name>
    <dbReference type="NCBI Taxonomy" id="1496996"/>
    <lineage>
        <taxon>Bacteria</taxon>
        <taxon>Bacillati</taxon>
        <taxon>Actinomycetota</taxon>
        <taxon>Actinomycetes</taxon>
        <taxon>Glycomycetales</taxon>
        <taxon>Glycomycetaceae</taxon>
        <taxon>Stackebrandtia</taxon>
    </lineage>
</organism>
<dbReference type="AlphaFoldDB" id="A0A543ATH5"/>
<gene>
    <name evidence="1" type="ORF">FB566_1388</name>
</gene>
<dbReference type="RefSeq" id="WP_142036432.1">
    <property type="nucleotide sequence ID" value="NZ_JBHTGS010000001.1"/>
</dbReference>
<accession>A0A543ATH5</accession>
<evidence type="ECO:0000313" key="2">
    <source>
        <dbReference type="Proteomes" id="UP000317043"/>
    </source>
</evidence>
<protein>
    <recommendedName>
        <fullName evidence="3">Lipoprotein</fullName>
    </recommendedName>
</protein>
<dbReference type="PROSITE" id="PS51257">
    <property type="entry name" value="PROKAR_LIPOPROTEIN"/>
    <property type="match status" value="1"/>
</dbReference>
<dbReference type="Proteomes" id="UP000317043">
    <property type="component" value="Unassembled WGS sequence"/>
</dbReference>
<proteinExistence type="predicted"/>
<reference evidence="1 2" key="1">
    <citation type="submission" date="2019-06" db="EMBL/GenBank/DDBJ databases">
        <title>Sequencing the genomes of 1000 actinobacteria strains.</title>
        <authorList>
            <person name="Klenk H.-P."/>
        </authorList>
    </citation>
    <scope>NUCLEOTIDE SEQUENCE [LARGE SCALE GENOMIC DNA]</scope>
    <source>
        <strain evidence="1 2">DSM 45928</strain>
    </source>
</reference>
<comment type="caution">
    <text evidence="1">The sequence shown here is derived from an EMBL/GenBank/DDBJ whole genome shotgun (WGS) entry which is preliminary data.</text>
</comment>
<name>A0A543ATH5_9ACTN</name>